<dbReference type="Proteomes" id="UP000017836">
    <property type="component" value="Unassembled WGS sequence"/>
</dbReference>
<name>U5D5A5_AMBTC</name>
<keyword evidence="2" id="KW-1185">Reference proteome</keyword>
<dbReference type="Gramene" id="ERN17420">
    <property type="protein sequence ID" value="ERN17420"/>
    <property type="gene ID" value="AMTR_s00037p00224900"/>
</dbReference>
<dbReference type="EMBL" id="KI392350">
    <property type="protein sequence ID" value="ERN17420.1"/>
    <property type="molecule type" value="Genomic_DNA"/>
</dbReference>
<proteinExistence type="predicted"/>
<dbReference type="HOGENOM" id="CLU_2349539_0_0_1"/>
<dbReference type="AlphaFoldDB" id="U5D5A5"/>
<evidence type="ECO:0000313" key="1">
    <source>
        <dbReference type="EMBL" id="ERN17420.1"/>
    </source>
</evidence>
<gene>
    <name evidence="1" type="ORF">AMTR_s00037p00224900</name>
</gene>
<evidence type="ECO:0000313" key="2">
    <source>
        <dbReference type="Proteomes" id="UP000017836"/>
    </source>
</evidence>
<sequence length="97" mass="10887">MIFFILIRSICDPLPRSTMLSAPVTRIPSQVRSAFATRTIGSQLMRPLPSSSTPRLSLMSPEPSKLLSLLVSLLTPDETTVVFIYDDYEFERLPLLC</sequence>
<protein>
    <submittedName>
        <fullName evidence="1">Uncharacterized protein</fullName>
    </submittedName>
</protein>
<accession>U5D5A5</accession>
<organism evidence="1 2">
    <name type="scientific">Amborella trichopoda</name>
    <dbReference type="NCBI Taxonomy" id="13333"/>
    <lineage>
        <taxon>Eukaryota</taxon>
        <taxon>Viridiplantae</taxon>
        <taxon>Streptophyta</taxon>
        <taxon>Embryophyta</taxon>
        <taxon>Tracheophyta</taxon>
        <taxon>Spermatophyta</taxon>
        <taxon>Magnoliopsida</taxon>
        <taxon>Amborellales</taxon>
        <taxon>Amborellaceae</taxon>
        <taxon>Amborella</taxon>
    </lineage>
</organism>
<reference evidence="2" key="1">
    <citation type="journal article" date="2013" name="Science">
        <title>The Amborella genome and the evolution of flowering plants.</title>
        <authorList>
            <consortium name="Amborella Genome Project"/>
        </authorList>
    </citation>
    <scope>NUCLEOTIDE SEQUENCE [LARGE SCALE GENOMIC DNA]</scope>
</reference>